<protein>
    <submittedName>
        <fullName evidence="1">Uncharacterized protein</fullName>
    </submittedName>
</protein>
<proteinExistence type="predicted"/>
<dbReference type="AlphaFoldDB" id="A0AAN9XS80"/>
<comment type="caution">
    <text evidence="1">The sequence shown here is derived from an EMBL/GenBank/DDBJ whole genome shotgun (WGS) entry which is preliminary data.</text>
</comment>
<dbReference type="EMBL" id="JAYMYS010000002">
    <property type="protein sequence ID" value="KAK7405231.1"/>
    <property type="molecule type" value="Genomic_DNA"/>
</dbReference>
<accession>A0AAN9XS80</accession>
<evidence type="ECO:0000313" key="1">
    <source>
        <dbReference type="EMBL" id="KAK7405231.1"/>
    </source>
</evidence>
<dbReference type="Gene3D" id="3.40.50.2300">
    <property type="match status" value="1"/>
</dbReference>
<reference evidence="1 2" key="1">
    <citation type="submission" date="2024-01" db="EMBL/GenBank/DDBJ databases">
        <title>The genomes of 5 underutilized Papilionoideae crops provide insights into root nodulation and disease resistanc.</title>
        <authorList>
            <person name="Jiang F."/>
        </authorList>
    </citation>
    <scope>NUCLEOTIDE SEQUENCE [LARGE SCALE GENOMIC DNA]</scope>
    <source>
        <strain evidence="1">DUOXIRENSHENG_FW03</strain>
        <tissue evidence="1">Leaves</tissue>
    </source>
</reference>
<dbReference type="Proteomes" id="UP001386955">
    <property type="component" value="Unassembled WGS sequence"/>
</dbReference>
<evidence type="ECO:0000313" key="2">
    <source>
        <dbReference type="Proteomes" id="UP001386955"/>
    </source>
</evidence>
<sequence>MRGEHGSKLFSAAEKAGMMSEGYGWLVTQGLSVELDPYSSAPKRMDNMQVWPLAMAVENATIHKHSRQSDQRLSPLIDRERNAGYEIQRAFWVF</sequence>
<keyword evidence="2" id="KW-1185">Reference proteome</keyword>
<gene>
    <name evidence="1" type="ORF">VNO78_06430</name>
</gene>
<name>A0AAN9XS80_PSOTE</name>
<organism evidence="1 2">
    <name type="scientific">Psophocarpus tetragonolobus</name>
    <name type="common">Winged bean</name>
    <name type="synonym">Dolichos tetragonolobus</name>
    <dbReference type="NCBI Taxonomy" id="3891"/>
    <lineage>
        <taxon>Eukaryota</taxon>
        <taxon>Viridiplantae</taxon>
        <taxon>Streptophyta</taxon>
        <taxon>Embryophyta</taxon>
        <taxon>Tracheophyta</taxon>
        <taxon>Spermatophyta</taxon>
        <taxon>Magnoliopsida</taxon>
        <taxon>eudicotyledons</taxon>
        <taxon>Gunneridae</taxon>
        <taxon>Pentapetalae</taxon>
        <taxon>rosids</taxon>
        <taxon>fabids</taxon>
        <taxon>Fabales</taxon>
        <taxon>Fabaceae</taxon>
        <taxon>Papilionoideae</taxon>
        <taxon>50 kb inversion clade</taxon>
        <taxon>NPAAA clade</taxon>
        <taxon>indigoferoid/millettioid clade</taxon>
        <taxon>Phaseoleae</taxon>
        <taxon>Psophocarpus</taxon>
    </lineage>
</organism>